<evidence type="ECO:0000256" key="1">
    <source>
        <dbReference type="SAM" id="Phobius"/>
    </source>
</evidence>
<feature type="transmembrane region" description="Helical" evidence="1">
    <location>
        <begin position="63"/>
        <end position="90"/>
    </location>
</feature>
<dbReference type="Proteomes" id="UP000295184">
    <property type="component" value="Unassembled WGS sequence"/>
</dbReference>
<comment type="caution">
    <text evidence="2">The sequence shown here is derived from an EMBL/GenBank/DDBJ whole genome shotgun (WGS) entry which is preliminary data.</text>
</comment>
<dbReference type="RefSeq" id="WP_058965159.1">
    <property type="nucleotide sequence ID" value="NZ_CABKVM010000017.1"/>
</dbReference>
<name>A0A4R1QTZ4_9FIRM</name>
<proteinExistence type="predicted"/>
<reference evidence="2 3" key="1">
    <citation type="submission" date="2019-03" db="EMBL/GenBank/DDBJ databases">
        <title>Genomic Encyclopedia of Type Strains, Phase IV (KMG-IV): sequencing the most valuable type-strain genomes for metagenomic binning, comparative biology and taxonomic classification.</title>
        <authorList>
            <person name="Goeker M."/>
        </authorList>
    </citation>
    <scope>NUCLEOTIDE SEQUENCE [LARGE SCALE GENOMIC DNA]</scope>
    <source>
        <strain evidence="2 3">DSM 100451</strain>
    </source>
</reference>
<gene>
    <name evidence="2" type="ORF">EDD77_11033</name>
</gene>
<feature type="transmembrane region" description="Helical" evidence="1">
    <location>
        <begin position="6"/>
        <end position="24"/>
    </location>
</feature>
<sequence>MDRKATNIVAYITLVGWLLAYFVGDRYNSRFHLNQALVLNLFFLVLRVVSSVVSWVLGWIPLVGWIVMLAVNVVSLLGLVLWILGLVYAVQDKEQPVPLLGYIHLLR</sequence>
<dbReference type="EMBL" id="SLUM01000010">
    <property type="protein sequence ID" value="TCL57358.1"/>
    <property type="molecule type" value="Genomic_DNA"/>
</dbReference>
<dbReference type="OrthoDB" id="7595353at2"/>
<keyword evidence="1" id="KW-0472">Membrane</keyword>
<evidence type="ECO:0000313" key="2">
    <source>
        <dbReference type="EMBL" id="TCL57358.1"/>
    </source>
</evidence>
<accession>A0A4R1QTZ4</accession>
<dbReference type="GeneID" id="97380887"/>
<organism evidence="2 3">
    <name type="scientific">Allofournierella massiliensis</name>
    <dbReference type="NCBI Taxonomy" id="1650663"/>
    <lineage>
        <taxon>Bacteria</taxon>
        <taxon>Bacillati</taxon>
        <taxon>Bacillota</taxon>
        <taxon>Clostridia</taxon>
        <taxon>Eubacteriales</taxon>
        <taxon>Oscillospiraceae</taxon>
        <taxon>Allofournierella</taxon>
    </lineage>
</organism>
<protein>
    <submittedName>
        <fullName evidence="2">Uncharacterized protein</fullName>
    </submittedName>
</protein>
<dbReference type="AlphaFoldDB" id="A0A4R1QTZ4"/>
<keyword evidence="1" id="KW-0812">Transmembrane</keyword>
<dbReference type="STRING" id="1650663.GCA_001486665_02132"/>
<keyword evidence="1" id="KW-1133">Transmembrane helix</keyword>
<evidence type="ECO:0000313" key="3">
    <source>
        <dbReference type="Proteomes" id="UP000295184"/>
    </source>
</evidence>
<feature type="transmembrane region" description="Helical" evidence="1">
    <location>
        <begin position="36"/>
        <end position="57"/>
    </location>
</feature>